<keyword evidence="2" id="KW-1185">Reference proteome</keyword>
<comment type="caution">
    <text evidence="1">The sequence shown here is derived from an EMBL/GenBank/DDBJ whole genome shotgun (WGS) entry which is preliminary data.</text>
</comment>
<reference evidence="1" key="1">
    <citation type="submission" date="2020-03" db="EMBL/GenBank/DDBJ databases">
        <authorList>
            <person name="Weist P."/>
        </authorList>
    </citation>
    <scope>NUCLEOTIDE SEQUENCE</scope>
</reference>
<sequence>MSAALWSRLTGSIVLTEDFLGGSRYMALDHPPPSSHRLRGEMARGETKIERFSSRANASEITLQASASSLLLPVRHLSGCKRMPIVEAGTPGTPLNVDSTVRKDAAATPAPAPSAGQRQVAVPHWGAGALEGSRSLASAHLTLVQNDMVARLCLRLK</sequence>
<accession>A0A9N7VZ51</accession>
<organism evidence="1 2">
    <name type="scientific">Pleuronectes platessa</name>
    <name type="common">European plaice</name>
    <dbReference type="NCBI Taxonomy" id="8262"/>
    <lineage>
        <taxon>Eukaryota</taxon>
        <taxon>Metazoa</taxon>
        <taxon>Chordata</taxon>
        <taxon>Craniata</taxon>
        <taxon>Vertebrata</taxon>
        <taxon>Euteleostomi</taxon>
        <taxon>Actinopterygii</taxon>
        <taxon>Neopterygii</taxon>
        <taxon>Teleostei</taxon>
        <taxon>Neoteleostei</taxon>
        <taxon>Acanthomorphata</taxon>
        <taxon>Carangaria</taxon>
        <taxon>Pleuronectiformes</taxon>
        <taxon>Pleuronectoidei</taxon>
        <taxon>Pleuronectidae</taxon>
        <taxon>Pleuronectes</taxon>
    </lineage>
</organism>
<name>A0A9N7VZ51_PLEPL</name>
<evidence type="ECO:0000313" key="1">
    <source>
        <dbReference type="EMBL" id="CAB1458255.1"/>
    </source>
</evidence>
<protein>
    <submittedName>
        <fullName evidence="1">Uncharacterized protein</fullName>
    </submittedName>
</protein>
<dbReference type="EMBL" id="CADEAL010004380">
    <property type="protein sequence ID" value="CAB1458255.1"/>
    <property type="molecule type" value="Genomic_DNA"/>
</dbReference>
<gene>
    <name evidence="1" type="ORF">PLEPLA_LOCUS46085</name>
</gene>
<evidence type="ECO:0000313" key="2">
    <source>
        <dbReference type="Proteomes" id="UP001153269"/>
    </source>
</evidence>
<proteinExistence type="predicted"/>
<dbReference type="AlphaFoldDB" id="A0A9N7VZ51"/>
<dbReference type="Proteomes" id="UP001153269">
    <property type="component" value="Unassembled WGS sequence"/>
</dbReference>